<evidence type="ECO:0000259" key="2">
    <source>
        <dbReference type="Pfam" id="PF13649"/>
    </source>
</evidence>
<dbReference type="GO" id="GO:0032259">
    <property type="term" value="P:methylation"/>
    <property type="evidence" value="ECO:0007669"/>
    <property type="project" value="UniProtKB-KW"/>
</dbReference>
<evidence type="ECO:0000313" key="4">
    <source>
        <dbReference type="Proteomes" id="UP000636888"/>
    </source>
</evidence>
<dbReference type="GO" id="GO:0008168">
    <property type="term" value="F:methyltransferase activity"/>
    <property type="evidence" value="ECO:0007669"/>
    <property type="project" value="UniProtKB-KW"/>
</dbReference>
<reference evidence="3" key="1">
    <citation type="submission" date="2020-12" db="EMBL/GenBank/DDBJ databases">
        <title>Geomonas sp. Red875, isolated from river sediment.</title>
        <authorList>
            <person name="Xu Z."/>
            <person name="Zhang Z."/>
            <person name="Masuda Y."/>
            <person name="Itoh H."/>
            <person name="Senoo K."/>
        </authorList>
    </citation>
    <scope>NUCLEOTIDE SEQUENCE</scope>
    <source>
        <strain evidence="3">Red875</strain>
    </source>
</reference>
<keyword evidence="1" id="KW-0808">Transferase</keyword>
<dbReference type="Proteomes" id="UP000636888">
    <property type="component" value="Unassembled WGS sequence"/>
</dbReference>
<sequence length="191" mass="21383">MDEDRIKWDQKYQGERYFFSLAPSRFLSDSLKQVRPLLPGLRALDIACGEGRNSIYLAQEGFAVTGIDISGAGLARGIERAQREGVTIDFIEADLDHYQLSGPYDLIVNFNFLLRQLIDQEIAALTPGGVLILETIMDGPNLDGQHKKEFLLQPGELRRIFSGFAGEILMIEELPNELMPVARGIFRKGRG</sequence>
<feature type="domain" description="Methyltransferase" evidence="2">
    <location>
        <begin position="44"/>
        <end position="124"/>
    </location>
</feature>
<dbReference type="InterPro" id="IPR029063">
    <property type="entry name" value="SAM-dependent_MTases_sf"/>
</dbReference>
<organism evidence="3 4">
    <name type="scientific">Geomesophilobacter sediminis</name>
    <dbReference type="NCBI Taxonomy" id="2798584"/>
    <lineage>
        <taxon>Bacteria</taxon>
        <taxon>Pseudomonadati</taxon>
        <taxon>Thermodesulfobacteriota</taxon>
        <taxon>Desulfuromonadia</taxon>
        <taxon>Geobacterales</taxon>
        <taxon>Geobacteraceae</taxon>
        <taxon>Geomesophilobacter</taxon>
    </lineage>
</organism>
<protein>
    <submittedName>
        <fullName evidence="3">Class I SAM-dependent methyltransferase</fullName>
    </submittedName>
</protein>
<evidence type="ECO:0000313" key="3">
    <source>
        <dbReference type="EMBL" id="MBJ6725897.1"/>
    </source>
</evidence>
<keyword evidence="3" id="KW-0489">Methyltransferase</keyword>
<proteinExistence type="predicted"/>
<dbReference type="PANTHER" id="PTHR43861">
    <property type="entry name" value="TRANS-ACONITATE 2-METHYLTRANSFERASE-RELATED"/>
    <property type="match status" value="1"/>
</dbReference>
<keyword evidence="4" id="KW-1185">Reference proteome</keyword>
<dbReference type="EMBL" id="JAEMHM010000011">
    <property type="protein sequence ID" value="MBJ6725897.1"/>
    <property type="molecule type" value="Genomic_DNA"/>
</dbReference>
<dbReference type="InterPro" id="IPR041698">
    <property type="entry name" value="Methyltransf_25"/>
</dbReference>
<dbReference type="CDD" id="cd02440">
    <property type="entry name" value="AdoMet_MTases"/>
    <property type="match status" value="1"/>
</dbReference>
<dbReference type="Pfam" id="PF13649">
    <property type="entry name" value="Methyltransf_25"/>
    <property type="match status" value="1"/>
</dbReference>
<evidence type="ECO:0000256" key="1">
    <source>
        <dbReference type="ARBA" id="ARBA00022679"/>
    </source>
</evidence>
<comment type="caution">
    <text evidence="3">The sequence shown here is derived from an EMBL/GenBank/DDBJ whole genome shotgun (WGS) entry which is preliminary data.</text>
</comment>
<name>A0A8J7J065_9BACT</name>
<dbReference type="SUPFAM" id="SSF53335">
    <property type="entry name" value="S-adenosyl-L-methionine-dependent methyltransferases"/>
    <property type="match status" value="1"/>
</dbReference>
<accession>A0A8J7J065</accession>
<dbReference type="RefSeq" id="WP_199384789.1">
    <property type="nucleotide sequence ID" value="NZ_JAEMHM010000011.1"/>
</dbReference>
<dbReference type="Gene3D" id="3.40.50.150">
    <property type="entry name" value="Vaccinia Virus protein VP39"/>
    <property type="match status" value="1"/>
</dbReference>
<gene>
    <name evidence="3" type="ORF">JFN93_14365</name>
</gene>
<dbReference type="AlphaFoldDB" id="A0A8J7J065"/>